<evidence type="ECO:0000256" key="1">
    <source>
        <dbReference type="ARBA" id="ARBA00022898"/>
    </source>
</evidence>
<evidence type="ECO:0000313" key="6">
    <source>
        <dbReference type="EMBL" id="SEA55472.1"/>
    </source>
</evidence>
<dbReference type="PANTHER" id="PTHR10146">
    <property type="entry name" value="PROLINE SYNTHETASE CO-TRANSCRIBED BACTERIAL HOMOLOG PROTEIN"/>
    <property type="match status" value="1"/>
</dbReference>
<dbReference type="InterPro" id="IPR029066">
    <property type="entry name" value="PLP-binding_barrel"/>
</dbReference>
<dbReference type="InterPro" id="IPR001608">
    <property type="entry name" value="Ala_racemase_N"/>
</dbReference>
<dbReference type="HAMAP" id="MF_02087">
    <property type="entry name" value="PLP_homeostasis"/>
    <property type="match status" value="1"/>
</dbReference>
<dbReference type="CDD" id="cd00635">
    <property type="entry name" value="PLPDE_III_YBL036c_like"/>
    <property type="match status" value="1"/>
</dbReference>
<dbReference type="PIRSF" id="PIRSF004848">
    <property type="entry name" value="YBL036c_PLPDEIII"/>
    <property type="match status" value="1"/>
</dbReference>
<dbReference type="NCBIfam" id="TIGR00044">
    <property type="entry name" value="YggS family pyridoxal phosphate-dependent enzyme"/>
    <property type="match status" value="1"/>
</dbReference>
<dbReference type="SUPFAM" id="SSF51419">
    <property type="entry name" value="PLP-binding barrel"/>
    <property type="match status" value="1"/>
</dbReference>
<evidence type="ECO:0000313" key="7">
    <source>
        <dbReference type="Proteomes" id="UP000199288"/>
    </source>
</evidence>
<dbReference type="Gene3D" id="3.20.20.10">
    <property type="entry name" value="Alanine racemase"/>
    <property type="match status" value="1"/>
</dbReference>
<comment type="similarity">
    <text evidence="2 4">Belongs to the pyridoxal phosphate-binding protein YggS/PROSC family.</text>
</comment>
<protein>
    <recommendedName>
        <fullName evidence="2">Pyridoxal phosphate homeostasis protein</fullName>
        <shortName evidence="2">PLP homeostasis protein</shortName>
    </recommendedName>
</protein>
<comment type="cofactor">
    <cofactor evidence="3">
        <name>pyridoxal 5'-phosphate</name>
        <dbReference type="ChEBI" id="CHEBI:597326"/>
    </cofactor>
</comment>
<keyword evidence="1 2" id="KW-0663">Pyridoxal phosphate</keyword>
<organism evidence="6 7">
    <name type="scientific">Bowdeniella nasicola</name>
    <dbReference type="NCBI Taxonomy" id="208480"/>
    <lineage>
        <taxon>Bacteria</taxon>
        <taxon>Bacillati</taxon>
        <taxon>Actinomycetota</taxon>
        <taxon>Actinomycetes</taxon>
        <taxon>Actinomycetales</taxon>
        <taxon>Actinomycetaceae</taxon>
        <taxon>Bowdeniella</taxon>
    </lineage>
</organism>
<feature type="domain" description="Alanine racemase N-terminal" evidence="5">
    <location>
        <begin position="31"/>
        <end position="259"/>
    </location>
</feature>
<dbReference type="GO" id="GO:0030170">
    <property type="term" value="F:pyridoxal phosphate binding"/>
    <property type="evidence" value="ECO:0007669"/>
    <property type="project" value="UniProtKB-UniRule"/>
</dbReference>
<dbReference type="PANTHER" id="PTHR10146:SF14">
    <property type="entry name" value="PYRIDOXAL PHOSPHATE HOMEOSTASIS PROTEIN"/>
    <property type="match status" value="1"/>
</dbReference>
<evidence type="ECO:0000256" key="2">
    <source>
        <dbReference type="HAMAP-Rule" id="MF_02087"/>
    </source>
</evidence>
<evidence type="ECO:0000259" key="5">
    <source>
        <dbReference type="Pfam" id="PF01168"/>
    </source>
</evidence>
<dbReference type="Proteomes" id="UP000199288">
    <property type="component" value="Unassembled WGS sequence"/>
</dbReference>
<keyword evidence="7" id="KW-1185">Reference proteome</keyword>
<dbReference type="EMBL" id="FNQV01000011">
    <property type="protein sequence ID" value="SEA55472.1"/>
    <property type="molecule type" value="Genomic_DNA"/>
</dbReference>
<dbReference type="OrthoDB" id="9804072at2"/>
<accession>A0A1H4C5V5</accession>
<proteinExistence type="inferred from homology"/>
<reference evidence="7" key="1">
    <citation type="submission" date="2016-10" db="EMBL/GenBank/DDBJ databases">
        <authorList>
            <person name="Varghese N."/>
            <person name="Submissions S."/>
        </authorList>
    </citation>
    <scope>NUCLEOTIDE SEQUENCE [LARGE SCALE GENOMIC DNA]</scope>
    <source>
        <strain evidence="7">KPR-1</strain>
    </source>
</reference>
<name>A0A1H4C5V5_9ACTO</name>
<comment type="function">
    <text evidence="2">Pyridoxal 5'-phosphate (PLP)-binding protein, which is involved in PLP homeostasis.</text>
</comment>
<evidence type="ECO:0000256" key="4">
    <source>
        <dbReference type="RuleBase" id="RU004514"/>
    </source>
</evidence>
<gene>
    <name evidence="6" type="ORF">SAMN02910418_01876</name>
</gene>
<dbReference type="Pfam" id="PF01168">
    <property type="entry name" value="Ala_racemase_N"/>
    <property type="match status" value="1"/>
</dbReference>
<sequence length="260" mass="27538">MGDDDREGALAYGKGVNETEICRNFAQVRADVAGLAEQAGREAESVAVMCAVKTQSAEAIRAVIGCGARVLGHNRVQELVATGKDLRAHGLDVELHMIGPLQRNKVNHALRWATGIQTLDRAELIERVADSLERLGGESEIARRGRTALDVMLQVNVSGEESKNGCEPAEALELATQIGARVNLALTGLMTIGPNTADASAIRGAYRQLRELAEQIRASGAPGTGECTQLSMGMTNDLPEAIAEGATLVRVGRAVFGERS</sequence>
<evidence type="ECO:0000256" key="3">
    <source>
        <dbReference type="PIRSR" id="PIRSR004848-1"/>
    </source>
</evidence>
<dbReference type="AlphaFoldDB" id="A0A1H4C5V5"/>
<feature type="modified residue" description="N6-(pyridoxal phosphate)lysine" evidence="2 3">
    <location>
        <position position="53"/>
    </location>
</feature>
<dbReference type="InterPro" id="IPR011078">
    <property type="entry name" value="PyrdxlP_homeostasis"/>
</dbReference>